<accession>A0ABU0JSL8</accession>
<protein>
    <submittedName>
        <fullName evidence="3">Tetratricopeptide (TPR) repeat protein</fullName>
    </submittedName>
</protein>
<feature type="transmembrane region" description="Helical" evidence="2">
    <location>
        <begin position="178"/>
        <end position="199"/>
    </location>
</feature>
<keyword evidence="2" id="KW-0472">Membrane</keyword>
<gene>
    <name evidence="3" type="ORF">QOZ93_001788</name>
</gene>
<evidence type="ECO:0000256" key="1">
    <source>
        <dbReference type="SAM" id="Coils"/>
    </source>
</evidence>
<reference evidence="3 4" key="1">
    <citation type="submission" date="2023-07" db="EMBL/GenBank/DDBJ databases">
        <title>Genomic Encyclopedia of Type Strains, Phase IV (KMG-IV): sequencing the most valuable type-strain genomes for metagenomic binning, comparative biology and taxonomic classification.</title>
        <authorList>
            <person name="Goeker M."/>
        </authorList>
    </citation>
    <scope>NUCLEOTIDE SEQUENCE [LARGE SCALE GENOMIC DNA]</scope>
    <source>
        <strain evidence="3 4">DSM 1400</strain>
    </source>
</reference>
<dbReference type="Pfam" id="PF13432">
    <property type="entry name" value="TPR_16"/>
    <property type="match status" value="1"/>
</dbReference>
<dbReference type="SMART" id="SM00028">
    <property type="entry name" value="TPR"/>
    <property type="match status" value="5"/>
</dbReference>
<dbReference type="InterPro" id="IPR019734">
    <property type="entry name" value="TPR_rpt"/>
</dbReference>
<keyword evidence="2" id="KW-1133">Transmembrane helix</keyword>
<dbReference type="EMBL" id="JAUSWN010000014">
    <property type="protein sequence ID" value="MDQ0480044.1"/>
    <property type="molecule type" value="Genomic_DNA"/>
</dbReference>
<comment type="caution">
    <text evidence="3">The sequence shown here is derived from an EMBL/GenBank/DDBJ whole genome shotgun (WGS) entry which is preliminary data.</text>
</comment>
<evidence type="ECO:0000256" key="2">
    <source>
        <dbReference type="SAM" id="Phobius"/>
    </source>
</evidence>
<dbReference type="InterPro" id="IPR011990">
    <property type="entry name" value="TPR-like_helical_dom_sf"/>
</dbReference>
<keyword evidence="4" id="KW-1185">Reference proteome</keyword>
<organism evidence="3 4">
    <name type="scientific">Hathewaya limosa</name>
    <name type="common">Clostridium limosum</name>
    <dbReference type="NCBI Taxonomy" id="1536"/>
    <lineage>
        <taxon>Bacteria</taxon>
        <taxon>Bacillati</taxon>
        <taxon>Bacillota</taxon>
        <taxon>Clostridia</taxon>
        <taxon>Eubacteriales</taxon>
        <taxon>Clostridiaceae</taxon>
        <taxon>Hathewaya</taxon>
    </lineage>
</organism>
<dbReference type="Proteomes" id="UP001224418">
    <property type="component" value="Unassembled WGS sequence"/>
</dbReference>
<feature type="coiled-coil region" evidence="1">
    <location>
        <begin position="219"/>
        <end position="280"/>
    </location>
</feature>
<name>A0ABU0JSL8_HATLI</name>
<keyword evidence="1" id="KW-0175">Coiled coil</keyword>
<evidence type="ECO:0000313" key="3">
    <source>
        <dbReference type="EMBL" id="MDQ0480044.1"/>
    </source>
</evidence>
<keyword evidence="2" id="KW-0812">Transmembrane</keyword>
<proteinExistence type="predicted"/>
<sequence>MSKSIEIYEKTLDYYNSGNIEKALEVCSRGGEEVLDDSSLLNLKGLLYYIKGDMNGARRIWNLNYTRNHDEVSKKYLLSSKDDEEMWKLYIKALKYANELNISEAIESLEECIRTSDFNKINVNNELCKCYMKKGEYVKAISAMEKVLDIDRYNKVAKQKKKELQDLGVLKKEKGKTIFVSTSIILVLLICIFSGTKFYNYKKPNDVLNGVAKIRNKDNKAKKDENHIIENKKQEVEEKRKVEEQKKLESKKKEEQLKNIEEEKKKKKEIEQEIKNFPRNEVKSYLSKKDFIKLDKIMTKWGNKELDLNDKVILNETKNFMDRGAGQYFYNLGRNNSKLGKFKEAIEYYDIGIKYGKGVFPYEDGLYMLGVCYNKIGNIEKAIGIYERYYKEYTDKSFIKQGNYIKDVLIYLTNTYRKLNDNKYKVYEIALKKLN</sequence>
<dbReference type="Pfam" id="PF13181">
    <property type="entry name" value="TPR_8"/>
    <property type="match status" value="1"/>
</dbReference>
<dbReference type="SUPFAM" id="SSF48452">
    <property type="entry name" value="TPR-like"/>
    <property type="match status" value="2"/>
</dbReference>
<dbReference type="Gene3D" id="1.25.40.10">
    <property type="entry name" value="Tetratricopeptide repeat domain"/>
    <property type="match status" value="2"/>
</dbReference>
<evidence type="ECO:0000313" key="4">
    <source>
        <dbReference type="Proteomes" id="UP001224418"/>
    </source>
</evidence>
<dbReference type="RefSeq" id="WP_307355954.1">
    <property type="nucleotide sequence ID" value="NZ_BAAACJ010000019.1"/>
</dbReference>